<proteinExistence type="predicted"/>
<dbReference type="GO" id="GO:0008967">
    <property type="term" value="F:phosphoglycolate phosphatase activity"/>
    <property type="evidence" value="ECO:0007669"/>
    <property type="project" value="TreeGrafter"/>
</dbReference>
<sequence>MVQGIYAGDTFLPCKGVAFDKDGTLIDIFSMLSRLGQERYRHISSAVGKDALQFYRKCTGFDPATGKVDPYGPLASASRRDEVAVAACALWLAGIPWYKAIALAREAYDRADQTLDPTEGVRLLPGVKDALISLSQSGLRLSVVTSDGHIRTQKMLSFLGIADLVDLIVAADDVENPKPSPDAVMLVAKNMNISPSQIVVVGDTPQDAIMGKEAGAKTVGVLSGVAPRQDLERFFDIVIEGVKDIRPAPTQPVR</sequence>
<reference evidence="1" key="1">
    <citation type="submission" date="2020-10" db="EMBL/GenBank/DDBJ databases">
        <authorList>
            <person name="Kadnikov V."/>
            <person name="Beletsky A.V."/>
            <person name="Mardanov A.V."/>
            <person name="Karnachuk O.V."/>
            <person name="Ravin N.V."/>
        </authorList>
    </citation>
    <scope>NUCLEOTIDE SEQUENCE</scope>
    <source>
        <strain evidence="1">Bu02</strain>
    </source>
</reference>
<dbReference type="Pfam" id="PF00702">
    <property type="entry name" value="Hydrolase"/>
    <property type="match status" value="1"/>
</dbReference>
<accession>A0AAT9L9M5</accession>
<dbReference type="InterPro" id="IPR006439">
    <property type="entry name" value="HAD-SF_hydro_IA"/>
</dbReference>
<dbReference type="GO" id="GO:0006281">
    <property type="term" value="P:DNA repair"/>
    <property type="evidence" value="ECO:0007669"/>
    <property type="project" value="TreeGrafter"/>
</dbReference>
<dbReference type="SUPFAM" id="SSF56784">
    <property type="entry name" value="HAD-like"/>
    <property type="match status" value="1"/>
</dbReference>
<dbReference type="PANTHER" id="PTHR43434">
    <property type="entry name" value="PHOSPHOGLYCOLATE PHOSPHATASE"/>
    <property type="match status" value="1"/>
</dbReference>
<dbReference type="InterPro" id="IPR036412">
    <property type="entry name" value="HAD-like_sf"/>
</dbReference>
<dbReference type="NCBIfam" id="TIGR01549">
    <property type="entry name" value="HAD-SF-IA-v1"/>
    <property type="match status" value="1"/>
</dbReference>
<dbReference type="PANTHER" id="PTHR43434:SF22">
    <property type="entry name" value="PHOSPHOGLYCOLATE PHOSPHATASE"/>
    <property type="match status" value="1"/>
</dbReference>
<keyword evidence="1" id="KW-0378">Hydrolase</keyword>
<dbReference type="PRINTS" id="PR00413">
    <property type="entry name" value="HADHALOGNASE"/>
</dbReference>
<organism evidence="1">
    <name type="scientific">Candidatus Fermentithermobacillus carboniphilus</name>
    <dbReference type="NCBI Taxonomy" id="3085328"/>
    <lineage>
        <taxon>Bacteria</taxon>
        <taxon>Bacillati</taxon>
        <taxon>Bacillota</taxon>
        <taxon>Candidatus Fermentithermobacillia</taxon>
        <taxon>Candidatus Fermentithermobacillales</taxon>
        <taxon>Candidatus Fermentithermobacillaceae</taxon>
        <taxon>Candidatus Fermentithermobacillus</taxon>
    </lineage>
</organism>
<dbReference type="KEGG" id="fcz:IMF26_06540"/>
<evidence type="ECO:0000313" key="1">
    <source>
        <dbReference type="EMBL" id="QUL97766.1"/>
    </source>
</evidence>
<dbReference type="NCBIfam" id="TIGR01509">
    <property type="entry name" value="HAD-SF-IA-v3"/>
    <property type="match status" value="1"/>
</dbReference>
<dbReference type="Gene3D" id="3.40.50.1000">
    <property type="entry name" value="HAD superfamily/HAD-like"/>
    <property type="match status" value="1"/>
</dbReference>
<dbReference type="InterPro" id="IPR023214">
    <property type="entry name" value="HAD_sf"/>
</dbReference>
<dbReference type="AlphaFoldDB" id="A0AAT9L9M5"/>
<dbReference type="EMBL" id="CP062796">
    <property type="protein sequence ID" value="QUL97766.1"/>
    <property type="molecule type" value="Genomic_DNA"/>
</dbReference>
<dbReference type="Gene3D" id="1.10.150.240">
    <property type="entry name" value="Putative phosphatase, domain 2"/>
    <property type="match status" value="1"/>
</dbReference>
<dbReference type="SFLD" id="SFLDG01129">
    <property type="entry name" value="C1.5:_HAD__Beta-PGM__Phosphata"/>
    <property type="match status" value="1"/>
</dbReference>
<dbReference type="InterPro" id="IPR023198">
    <property type="entry name" value="PGP-like_dom2"/>
</dbReference>
<dbReference type="InterPro" id="IPR050155">
    <property type="entry name" value="HAD-like_hydrolase_sf"/>
</dbReference>
<name>A0AAT9L9M5_9FIRM</name>
<gene>
    <name evidence="1" type="ORF">IMF26_06540</name>
</gene>
<reference evidence="1" key="2">
    <citation type="journal article" date="2023" name="Biology">
        <title>Prokaryotic Life Associated with Coal-Fire Gas Vents Revealed by Metagenomics.</title>
        <authorList>
            <person name="Kadnikov V.V."/>
            <person name="Mardanov A.V."/>
            <person name="Beletsky A.V."/>
            <person name="Karnachuk O.V."/>
            <person name="Ravin N.V."/>
        </authorList>
    </citation>
    <scope>NUCLEOTIDE SEQUENCE</scope>
    <source>
        <strain evidence="1">Bu02</strain>
    </source>
</reference>
<protein>
    <submittedName>
        <fullName evidence="1">HAD family hydrolase</fullName>
    </submittedName>
</protein>
<dbReference type="SFLD" id="SFLDS00003">
    <property type="entry name" value="Haloacid_Dehalogenase"/>
    <property type="match status" value="1"/>
</dbReference>